<dbReference type="GO" id="GO:0006281">
    <property type="term" value="P:DNA repair"/>
    <property type="evidence" value="ECO:0007669"/>
    <property type="project" value="InterPro"/>
</dbReference>
<dbReference type="PANTHER" id="PTHR42942:SF1">
    <property type="entry name" value="ALKYLTRANSFERASE-LIKE PROTEIN 1"/>
    <property type="match status" value="1"/>
</dbReference>
<dbReference type="InterPro" id="IPR036388">
    <property type="entry name" value="WH-like_DNA-bd_sf"/>
</dbReference>
<gene>
    <name evidence="4" type="ORF">BTJ68_07298</name>
</gene>
<comment type="caution">
    <text evidence="4">The sequence shown here is derived from an EMBL/GenBank/DDBJ whole genome shotgun (WGS) entry which is preliminary data.</text>
</comment>
<feature type="region of interest" description="Disordered" evidence="2">
    <location>
        <begin position="79"/>
        <end position="107"/>
    </location>
</feature>
<dbReference type="PANTHER" id="PTHR42942">
    <property type="entry name" value="6-O-METHYLGUANINE DNA METHYLTRANSFERASE"/>
    <property type="match status" value="1"/>
</dbReference>
<evidence type="ECO:0000256" key="2">
    <source>
        <dbReference type="SAM" id="MobiDB-lite"/>
    </source>
</evidence>
<feature type="domain" description="Methylated-DNA-[protein]-cysteine S-methyltransferase DNA binding" evidence="3">
    <location>
        <begin position="11"/>
        <end position="100"/>
    </location>
</feature>
<dbReference type="InterPro" id="IPR014048">
    <property type="entry name" value="MethylDNA_cys_MeTrfase_DNA-bd"/>
</dbReference>
<dbReference type="EMBL" id="MUNK01000111">
    <property type="protein sequence ID" value="OTA31568.1"/>
    <property type="molecule type" value="Genomic_DNA"/>
</dbReference>
<keyword evidence="5" id="KW-1185">Reference proteome</keyword>
<proteinExistence type="predicted"/>
<evidence type="ECO:0000256" key="1">
    <source>
        <dbReference type="ARBA" id="ARBA00022763"/>
    </source>
</evidence>
<dbReference type="Pfam" id="PF01035">
    <property type="entry name" value="DNA_binding_1"/>
    <property type="match status" value="1"/>
</dbReference>
<organism evidence="4 5">
    <name type="scientific">Hortaea werneckii EXF-2000</name>
    <dbReference type="NCBI Taxonomy" id="1157616"/>
    <lineage>
        <taxon>Eukaryota</taxon>
        <taxon>Fungi</taxon>
        <taxon>Dikarya</taxon>
        <taxon>Ascomycota</taxon>
        <taxon>Pezizomycotina</taxon>
        <taxon>Dothideomycetes</taxon>
        <taxon>Dothideomycetidae</taxon>
        <taxon>Mycosphaerellales</taxon>
        <taxon>Teratosphaeriaceae</taxon>
        <taxon>Hortaea</taxon>
    </lineage>
</organism>
<dbReference type="GO" id="GO:0003824">
    <property type="term" value="F:catalytic activity"/>
    <property type="evidence" value="ECO:0007669"/>
    <property type="project" value="InterPro"/>
</dbReference>
<sequence length="133" mass="14865">MPRSDEAEMWFSAVYKAVQEVPYGRVTSYGHIATLIGYPQRPRQVGVCLKHLPSSSDQPNARYNSDTVPWQRIINSKGMISQRGPGGAARQEAALQQEGVQIERSNMGERSVDLGTYGWFPNHLPSEDSENED</sequence>
<dbReference type="InterPro" id="IPR052520">
    <property type="entry name" value="ATL_DNA_repair"/>
</dbReference>
<dbReference type="InParanoid" id="A0A1Z5T6G8"/>
<dbReference type="InterPro" id="IPR036217">
    <property type="entry name" value="MethylDNA_cys_MeTrfase_DNAb"/>
</dbReference>
<dbReference type="Gene3D" id="1.10.10.10">
    <property type="entry name" value="Winged helix-like DNA-binding domain superfamily/Winged helix DNA-binding domain"/>
    <property type="match status" value="1"/>
</dbReference>
<protein>
    <recommendedName>
        <fullName evidence="3">Methylated-DNA-[protein]-cysteine S-methyltransferase DNA binding domain-containing protein</fullName>
    </recommendedName>
</protein>
<dbReference type="AlphaFoldDB" id="A0A1Z5T6G8"/>
<dbReference type="STRING" id="1157616.A0A1Z5T6G8"/>
<evidence type="ECO:0000313" key="5">
    <source>
        <dbReference type="Proteomes" id="UP000194280"/>
    </source>
</evidence>
<dbReference type="VEuPathDB" id="FungiDB:BTJ68_07298"/>
<dbReference type="SUPFAM" id="SSF46767">
    <property type="entry name" value="Methylated DNA-protein cysteine methyltransferase, C-terminal domain"/>
    <property type="match status" value="1"/>
</dbReference>
<accession>A0A1Z5T6G8</accession>
<keyword evidence="1" id="KW-0227">DNA damage</keyword>
<name>A0A1Z5T6G8_HORWE</name>
<evidence type="ECO:0000259" key="3">
    <source>
        <dbReference type="Pfam" id="PF01035"/>
    </source>
</evidence>
<dbReference type="Proteomes" id="UP000194280">
    <property type="component" value="Unassembled WGS sequence"/>
</dbReference>
<dbReference type="CDD" id="cd06445">
    <property type="entry name" value="ATase"/>
    <property type="match status" value="1"/>
</dbReference>
<reference evidence="4 5" key="1">
    <citation type="submission" date="2017-01" db="EMBL/GenBank/DDBJ databases">
        <title>The recent genome duplication of the halophilic yeast Hortaea werneckii: insights from long-read sequencing.</title>
        <authorList>
            <person name="Sinha S."/>
            <person name="Flibotte S."/>
            <person name="Neira M."/>
            <person name="Lenassi M."/>
            <person name="Gostincar C."/>
            <person name="Stajich J.E."/>
            <person name="Nislow C.E."/>
        </authorList>
    </citation>
    <scope>NUCLEOTIDE SEQUENCE [LARGE SCALE GENOMIC DNA]</scope>
    <source>
        <strain evidence="4 5">EXF-2000</strain>
    </source>
</reference>
<dbReference type="OrthoDB" id="2548197at2759"/>
<evidence type="ECO:0000313" key="4">
    <source>
        <dbReference type="EMBL" id="OTA31568.1"/>
    </source>
</evidence>